<proteinExistence type="predicted"/>
<organism evidence="4 5">
    <name type="scientific">Hordeum vulgare subsp. vulgare</name>
    <name type="common">Domesticated barley</name>
    <dbReference type="NCBI Taxonomy" id="112509"/>
    <lineage>
        <taxon>Eukaryota</taxon>
        <taxon>Viridiplantae</taxon>
        <taxon>Streptophyta</taxon>
        <taxon>Embryophyta</taxon>
        <taxon>Tracheophyta</taxon>
        <taxon>Spermatophyta</taxon>
        <taxon>Magnoliopsida</taxon>
        <taxon>Liliopsida</taxon>
        <taxon>Poales</taxon>
        <taxon>Poaceae</taxon>
        <taxon>BOP clade</taxon>
        <taxon>Pooideae</taxon>
        <taxon>Triticodae</taxon>
        <taxon>Triticeae</taxon>
        <taxon>Hordeinae</taxon>
        <taxon>Hordeum</taxon>
    </lineage>
</organism>
<reference evidence="4" key="3">
    <citation type="submission" date="2022-01" db="UniProtKB">
        <authorList>
            <consortium name="EnsemblPlants"/>
        </authorList>
    </citation>
    <scope>IDENTIFICATION</scope>
    <source>
        <strain evidence="4">subsp. vulgare</strain>
    </source>
</reference>
<sequence length="263" mass="28732">MTLLSTGAPPPAPPSEISHPSHPEHNLTLVPTGQEVFNCNGCRENVTGADRYTCKTCKFDLHEACNLAEGTRLVHPLLPKRTFELRLEAPRSSERCSACGAHVKGIHYHCGRKNLYLHPCCAKLPMEIPLGDQLTFELVEKGSNCCTECRKGGGVRDYWFYRSTCKTVYLHVSCAKEGFLTPGSSSTEPDVDDHGSLARFVNDTASRKHKHGPGKSGQNWEIIVDIIKALTGIIIAVLTGNPAPLILAGFDLGSNVIKSLRTR</sequence>
<dbReference type="PANTHER" id="PTHR46477:SF10">
    <property type="entry name" value="DC1 DOMAIN-CONTAINING PROTEIN"/>
    <property type="match status" value="1"/>
</dbReference>
<dbReference type="OrthoDB" id="664025at2759"/>
<protein>
    <recommendedName>
        <fullName evidence="3">DC1 domain-containing protein</fullName>
    </recommendedName>
</protein>
<evidence type="ECO:0000259" key="3">
    <source>
        <dbReference type="Pfam" id="PF03107"/>
    </source>
</evidence>
<feature type="domain" description="DC1" evidence="3">
    <location>
        <begin position="20"/>
        <end position="65"/>
    </location>
</feature>
<dbReference type="KEGG" id="hvg:123430943"/>
<evidence type="ECO:0000256" key="2">
    <source>
        <dbReference type="SAM" id="MobiDB-lite"/>
    </source>
</evidence>
<dbReference type="Gramene" id="HORVU.MOREX.r3.2HG0201330.1">
    <property type="protein sequence ID" value="HORVU.MOREX.r3.2HG0201330.1.CDS1"/>
    <property type="gene ID" value="HORVU.MOREX.r3.2HG0201330"/>
</dbReference>
<evidence type="ECO:0000313" key="4">
    <source>
        <dbReference type="EnsemblPlants" id="HORVU.MOREX.r3.2HG0201330.1.CDS1"/>
    </source>
</evidence>
<feature type="region of interest" description="Disordered" evidence="2">
    <location>
        <begin position="1"/>
        <end position="27"/>
    </location>
</feature>
<gene>
    <name evidence="4" type="primary">LOC123430943</name>
</gene>
<dbReference type="Gramene" id="HORVU.MOREX.r2.2HG0167280.1">
    <property type="protein sequence ID" value="HORVU.MOREX.r2.2HG0167280.1.CDS.1"/>
    <property type="gene ID" value="HORVU.MOREX.r2.2HG0167280"/>
</dbReference>
<dbReference type="SUPFAM" id="SSF57889">
    <property type="entry name" value="Cysteine-rich domain"/>
    <property type="match status" value="2"/>
</dbReference>
<dbReference type="RefSeq" id="XP_044970707.1">
    <property type="nucleotide sequence ID" value="XM_045114772.1"/>
</dbReference>
<dbReference type="GeneID" id="123430943"/>
<dbReference type="Proteomes" id="UP000011116">
    <property type="component" value="Chromosome 2H"/>
</dbReference>
<dbReference type="OMA" id="CNGCREN"/>
<dbReference type="InterPro" id="IPR004146">
    <property type="entry name" value="DC1"/>
</dbReference>
<dbReference type="Pfam" id="PF03107">
    <property type="entry name" value="C1_2"/>
    <property type="match status" value="1"/>
</dbReference>
<dbReference type="EnsemblPlants" id="HORVU.MOREX.r3.2HG0201330.1">
    <property type="protein sequence ID" value="HORVU.MOREX.r3.2HG0201330.1.CDS1"/>
    <property type="gene ID" value="HORVU.MOREX.r3.2HG0201330"/>
</dbReference>
<dbReference type="PANTHER" id="PTHR46477">
    <property type="entry name" value="CYSTEINE/HISTIDINE-RICH C1 DOMAIN FAMILY PROTEIN"/>
    <property type="match status" value="1"/>
</dbReference>
<accession>A0A8I6WTJ1</accession>
<keyword evidence="1" id="KW-0677">Repeat</keyword>
<dbReference type="InterPro" id="IPR046349">
    <property type="entry name" value="C1-like_sf"/>
</dbReference>
<reference evidence="5" key="1">
    <citation type="journal article" date="2012" name="Nature">
        <title>A physical, genetic and functional sequence assembly of the barley genome.</title>
        <authorList>
            <consortium name="The International Barley Genome Sequencing Consortium"/>
            <person name="Mayer K.F."/>
            <person name="Waugh R."/>
            <person name="Brown J.W."/>
            <person name="Schulman A."/>
            <person name="Langridge P."/>
            <person name="Platzer M."/>
            <person name="Fincher G.B."/>
            <person name="Muehlbauer G.J."/>
            <person name="Sato K."/>
            <person name="Close T.J."/>
            <person name="Wise R.P."/>
            <person name="Stein N."/>
        </authorList>
    </citation>
    <scope>NUCLEOTIDE SEQUENCE [LARGE SCALE GENOMIC DNA]</scope>
    <source>
        <strain evidence="5">cv. Morex</strain>
    </source>
</reference>
<dbReference type="AlphaFoldDB" id="A0A8I6WTJ1"/>
<keyword evidence="5" id="KW-1185">Reference proteome</keyword>
<evidence type="ECO:0000313" key="5">
    <source>
        <dbReference type="Proteomes" id="UP000011116"/>
    </source>
</evidence>
<reference evidence="4" key="2">
    <citation type="submission" date="2020-10" db="EMBL/GenBank/DDBJ databases">
        <authorList>
            <person name="Scholz U."/>
            <person name="Mascher M."/>
            <person name="Fiebig A."/>
        </authorList>
    </citation>
    <scope>NUCLEOTIDE SEQUENCE [LARGE SCALE GENOMIC DNA]</scope>
    <source>
        <strain evidence="4">cv. Morex</strain>
    </source>
</reference>
<evidence type="ECO:0000256" key="1">
    <source>
        <dbReference type="ARBA" id="ARBA00022737"/>
    </source>
</evidence>
<name>A0A8I6WTJ1_HORVV</name>